<dbReference type="Pfam" id="PF02852">
    <property type="entry name" value="Pyr_redox_dim"/>
    <property type="match status" value="1"/>
</dbReference>
<dbReference type="NCBIfam" id="NF004939">
    <property type="entry name" value="PRK06292.1-1"/>
    <property type="match status" value="1"/>
</dbReference>
<evidence type="ECO:0000256" key="3">
    <source>
        <dbReference type="ARBA" id="ARBA00022827"/>
    </source>
</evidence>
<dbReference type="PANTHER" id="PTHR43014:SF4">
    <property type="entry name" value="PYRIDINE NUCLEOTIDE-DISULFIDE OXIDOREDUCTASE RCLA-RELATED"/>
    <property type="match status" value="1"/>
</dbReference>
<dbReference type="PRINTS" id="PR00368">
    <property type="entry name" value="FADPNR"/>
</dbReference>
<proteinExistence type="predicted"/>
<accession>A0A1I7K8F4</accession>
<name>A0A1I7K8F4_9BURK</name>
<dbReference type="GO" id="GO:0050660">
    <property type="term" value="F:flavin adenine dinucleotide binding"/>
    <property type="evidence" value="ECO:0007669"/>
    <property type="project" value="TreeGrafter"/>
</dbReference>
<keyword evidence="3" id="KW-0274">FAD</keyword>
<dbReference type="SUPFAM" id="SSF55424">
    <property type="entry name" value="FAD/NAD-linked reductases, dimerisation (C-terminal) domain"/>
    <property type="match status" value="1"/>
</dbReference>
<evidence type="ECO:0000313" key="7">
    <source>
        <dbReference type="Proteomes" id="UP000183656"/>
    </source>
</evidence>
<dbReference type="STRING" id="343013.SAMN04489707_104018"/>
<organism evidence="6 7">
    <name type="scientific">Paenacidovorax caeni</name>
    <dbReference type="NCBI Taxonomy" id="343013"/>
    <lineage>
        <taxon>Bacteria</taxon>
        <taxon>Pseudomonadati</taxon>
        <taxon>Pseudomonadota</taxon>
        <taxon>Betaproteobacteria</taxon>
        <taxon>Burkholderiales</taxon>
        <taxon>Comamonadaceae</taxon>
        <taxon>Paenacidovorax</taxon>
    </lineage>
</organism>
<dbReference type="Pfam" id="PF07992">
    <property type="entry name" value="Pyr_redox_2"/>
    <property type="match status" value="1"/>
</dbReference>
<feature type="domain" description="Pyridine nucleotide-disulphide oxidoreductase dimerisation" evidence="4">
    <location>
        <begin position="347"/>
        <end position="450"/>
    </location>
</feature>
<dbReference type="EMBL" id="FPBX01000040">
    <property type="protein sequence ID" value="SFU93691.1"/>
    <property type="molecule type" value="Genomic_DNA"/>
</dbReference>
<protein>
    <submittedName>
        <fullName evidence="6">Dihydrolipoamide dehydrogenase</fullName>
    </submittedName>
</protein>
<dbReference type="InterPro" id="IPR016156">
    <property type="entry name" value="FAD/NAD-linked_Rdtase_dimer_sf"/>
</dbReference>
<keyword evidence="2" id="KW-0285">Flavoprotein</keyword>
<keyword evidence="7" id="KW-1185">Reference proteome</keyword>
<dbReference type="Gene3D" id="3.50.50.60">
    <property type="entry name" value="FAD/NAD(P)-binding domain"/>
    <property type="match status" value="2"/>
</dbReference>
<evidence type="ECO:0000313" key="6">
    <source>
        <dbReference type="EMBL" id="SFU93691.1"/>
    </source>
</evidence>
<dbReference type="SUPFAM" id="SSF51905">
    <property type="entry name" value="FAD/NAD(P)-binding domain"/>
    <property type="match status" value="1"/>
</dbReference>
<gene>
    <name evidence="6" type="ORF">SAMN04489707_104018</name>
</gene>
<evidence type="ECO:0000256" key="1">
    <source>
        <dbReference type="ARBA" id="ARBA00001974"/>
    </source>
</evidence>
<comment type="cofactor">
    <cofactor evidence="1">
        <name>FAD</name>
        <dbReference type="ChEBI" id="CHEBI:57692"/>
    </cofactor>
</comment>
<dbReference type="PANTHER" id="PTHR43014">
    <property type="entry name" value="MERCURIC REDUCTASE"/>
    <property type="match status" value="1"/>
</dbReference>
<dbReference type="OrthoDB" id="178496at2"/>
<dbReference type="Gene3D" id="3.30.390.30">
    <property type="match status" value="1"/>
</dbReference>
<evidence type="ECO:0000259" key="5">
    <source>
        <dbReference type="Pfam" id="PF07992"/>
    </source>
</evidence>
<dbReference type="GO" id="GO:0003955">
    <property type="term" value="F:NAD(P)H dehydrogenase (quinone) activity"/>
    <property type="evidence" value="ECO:0007669"/>
    <property type="project" value="TreeGrafter"/>
</dbReference>
<dbReference type="InterPro" id="IPR023753">
    <property type="entry name" value="FAD/NAD-binding_dom"/>
</dbReference>
<dbReference type="AlphaFoldDB" id="A0A1I7K8F4"/>
<sequence length="474" mass="50347">MPPEILTEIVILGAGTAGMHALREVRRAGRRFVMIDPGPLGTTCARVGCMPSKVALHAGAEWATRKALADLGAQGVQGLSIDLSVTWAKLREQRDFFSNNAASKARAGAKERLLEGKARFLEPTLLEVETPDGVKRIRAEAVVIATGSHPVVPGWLAQVQDRTVTTDGLFELPSLPARVGILGLGAIGLEMGLALSRLGVQVVGADLAPHVAGISDPILAERARARFGREMDLWLGVETRVERTEDGMRLRAGEREVEVDLLLAALGRRPNTDGLNLKAAGFPLDSRSNPQFDPATMQIGDLPVFIAGDANADRPLMHEAADEGAIAGYNAVRATPTRFARKVSLGIAFSNPDIASVGARFDALPPEGVVIGTAGGDKNGRARILGATDSLLRVYADARDGRLLGAAMVATGGEHIAHLLAWAIQRGETASSLLQLPFYHPVIEEMLQSALQDIAAQLPERGSYPLGLALEERT</sequence>
<dbReference type="RefSeq" id="WP_054257521.1">
    <property type="nucleotide sequence ID" value="NZ_CYIG01000043.1"/>
</dbReference>
<reference evidence="6 7" key="1">
    <citation type="submission" date="2016-10" db="EMBL/GenBank/DDBJ databases">
        <authorList>
            <person name="de Groot N.N."/>
        </authorList>
    </citation>
    <scope>NUCLEOTIDE SEQUENCE [LARGE SCALE GENOMIC DNA]</scope>
    <source>
        <strain evidence="6 7">R-24608</strain>
    </source>
</reference>
<feature type="domain" description="FAD/NAD(P)-binding" evidence="5">
    <location>
        <begin position="8"/>
        <end position="324"/>
    </location>
</feature>
<dbReference type="Proteomes" id="UP000183656">
    <property type="component" value="Unassembled WGS sequence"/>
</dbReference>
<evidence type="ECO:0000259" key="4">
    <source>
        <dbReference type="Pfam" id="PF02852"/>
    </source>
</evidence>
<dbReference type="InterPro" id="IPR036188">
    <property type="entry name" value="FAD/NAD-bd_sf"/>
</dbReference>
<evidence type="ECO:0000256" key="2">
    <source>
        <dbReference type="ARBA" id="ARBA00022630"/>
    </source>
</evidence>
<dbReference type="PRINTS" id="PR00411">
    <property type="entry name" value="PNDRDTASEI"/>
</dbReference>
<dbReference type="InterPro" id="IPR004099">
    <property type="entry name" value="Pyr_nucl-diS_OxRdtase_dimer"/>
</dbReference>